<dbReference type="InterPro" id="IPR002182">
    <property type="entry name" value="NB-ARC"/>
</dbReference>
<evidence type="ECO:0000256" key="3">
    <source>
        <dbReference type="SAM" id="MobiDB-lite"/>
    </source>
</evidence>
<keyword evidence="6" id="KW-1185">Reference proteome</keyword>
<comment type="caution">
    <text evidence="2">Lacks conserved residue(s) required for the propagation of feature annotation.</text>
</comment>
<gene>
    <name evidence="5" type="primary">KLC</name>
    <name evidence="5" type="ORF">CSHISOI_09043</name>
</gene>
<dbReference type="SUPFAM" id="SSF52151">
    <property type="entry name" value="FabD/lysophospholipase-like"/>
    <property type="match status" value="1"/>
</dbReference>
<proteinExistence type="predicted"/>
<dbReference type="InterPro" id="IPR053137">
    <property type="entry name" value="NLR-like"/>
</dbReference>
<evidence type="ECO:0000313" key="5">
    <source>
        <dbReference type="EMBL" id="TQN66430.1"/>
    </source>
</evidence>
<dbReference type="Pfam" id="PF01734">
    <property type="entry name" value="Patatin"/>
    <property type="match status" value="1"/>
</dbReference>
<dbReference type="InterPro" id="IPR002641">
    <property type="entry name" value="PNPLA_dom"/>
</dbReference>
<evidence type="ECO:0000256" key="1">
    <source>
        <dbReference type="ARBA" id="ARBA00023098"/>
    </source>
</evidence>
<dbReference type="Gene3D" id="3.40.1090.10">
    <property type="entry name" value="Cytosolic phospholipase A2 catalytic domain"/>
    <property type="match status" value="1"/>
</dbReference>
<keyword evidence="2" id="KW-0378">Hydrolase</keyword>
<dbReference type="SUPFAM" id="SSF48452">
    <property type="entry name" value="TPR-like"/>
    <property type="match status" value="1"/>
</dbReference>
<dbReference type="InterPro" id="IPR016035">
    <property type="entry name" value="Acyl_Trfase/lysoPLipase"/>
</dbReference>
<dbReference type="EMBL" id="PUHP01001208">
    <property type="protein sequence ID" value="TQN66430.1"/>
    <property type="molecule type" value="Genomic_DNA"/>
</dbReference>
<dbReference type="PRINTS" id="PR00381">
    <property type="entry name" value="KINESINLIGHT"/>
</dbReference>
<keyword evidence="1 2" id="KW-0443">Lipid metabolism</keyword>
<dbReference type="Pfam" id="PF13424">
    <property type="entry name" value="TPR_12"/>
    <property type="match status" value="1"/>
</dbReference>
<dbReference type="Proteomes" id="UP000326340">
    <property type="component" value="Unassembled WGS sequence"/>
</dbReference>
<dbReference type="PANTHER" id="PTHR46082:SF6">
    <property type="entry name" value="AAA+ ATPASE DOMAIN-CONTAINING PROTEIN-RELATED"/>
    <property type="match status" value="1"/>
</dbReference>
<feature type="domain" description="PNPLA" evidence="4">
    <location>
        <begin position="458"/>
        <end position="674"/>
    </location>
</feature>
<dbReference type="Pfam" id="PF00931">
    <property type="entry name" value="NB-ARC"/>
    <property type="match status" value="1"/>
</dbReference>
<feature type="compositionally biased region" description="Acidic residues" evidence="3">
    <location>
        <begin position="1119"/>
        <end position="1135"/>
    </location>
</feature>
<protein>
    <submittedName>
        <fullName evidence="5">Kinesin light chain</fullName>
    </submittedName>
</protein>
<feature type="short sequence motif" description="GXGXXG" evidence="2">
    <location>
        <begin position="462"/>
        <end position="467"/>
    </location>
</feature>
<evidence type="ECO:0000313" key="6">
    <source>
        <dbReference type="Proteomes" id="UP000326340"/>
    </source>
</evidence>
<sequence>MAPDRTSATANDALAQCDSMHTQRAPLGDPDNIELSRLATWASDPDNWTEVLNEIRTVAPLRSLPTGEQDFDRLKILILQKYADIKDRSPAPTLYLAANLIEETRRYLEHTQLGMQKQNTYRDVDYQRCGADALRDWACPIENHLDTATDLYDSLAGKEDEGMPWFCKPAPLLERWKDLHSLANELTALSKHLATNEQPLLPHLDDLEQMASTGYMWALTTVDVFSPAENRKPNQFIKILNERGNAADLFVRANADFRNGLNDVHLGNRIIGNEQVLWLLHRTPDDRYHVVPGMHLVQMPDATRRTIACVAAMLRPHRGRKGKLAELLESKEWHHDGHWLEKEMETRFQRDRVTYPVGLLGDDTRHMRLLDGQINPETRSHASTPSLLPISFESGSPAISVPLPLNLIEKTDEDRTRTKVMEWQEQHRLGVELDSFIADEVDQTEDICGCYEGMARASMVDGGGIRGISSLLILEHLMEEIRKAQGLKHVPRPCECFEFIGGTSTGGIIAIMLGRFRMSVNECIREYREVAQKAFTPKRTTLFPASPKGAFSATALEEAVKNTSRKFCTATECADQRQRGIATDRVCPHRDLELRDPECTKTAVLAITKDNVDAPPTLFTTYDTSEGFRGCSIWQVARATSAATTFFKPIRVGRDGIEFVDAGFGYNNPCEILVNEARKQFPSHTRMQVLSIGTGLGDVVSIGKTRMDIVRALKNMATSSKKVAARMDQQYGGSDQYFRFNVDKGLEDVTLSDWEKSSTISAHTRNYIDENWRAIKQFVGHFTGRVDTRPGPVPAELSARPVTQTSSGPLDLTARQKPHFIVPFGRNESFVGRDQILRQLLERTPPGAYKDTCQRTAIVGLGGIGKTQVAIEAAYRVRDAHSDCSVFWVPAVDTVMFENAYREIGQTLKIQGIDDDQADVKGLVKAALEQDDVGSWLLIVDNADDMDLMFASSKLSSYLPSSRKGSILLTTRNHQVAAKFSRGHPIHLREMSPMDATQLLCNSLDESQFSDGQSTTELLNYLTYLPLAIRQASAYMATNTNVTVSRYLGYCKSSNSKLVKLLSKDFNDQDRYESIRNPVATTWLISFEHISRDNRLAAKYLSFMCYLAEKDIPRALLPPEEDETNTDDGTDSDDEMDADEAIGKLTAYAFIVQREVADKFDIHPLVRLVMRNWLREQEEEVEQVTETIHWLSKRFPWPDHGNRDTWMAYLPHAQAALQVREWCTNDEAIWDLLSSTGESNNLLGKYGESEKMHRQALELRVKVLGPENPDTLTSMNNLALVFESQGKYDEAEQMHRQTLELSVKVLGPENPETLISMNNLALVLQSQGKYDEAEQMHRQTLELRVKVLGPSHPSTLQTRQNLEAILEAWTDSDSASLID</sequence>
<dbReference type="Gene3D" id="3.40.50.300">
    <property type="entry name" value="P-loop containing nucleotide triphosphate hydrolases"/>
    <property type="match status" value="1"/>
</dbReference>
<dbReference type="InterPro" id="IPR011990">
    <property type="entry name" value="TPR-like_helical_dom_sf"/>
</dbReference>
<name>A0A5Q4BHN2_9PEZI</name>
<dbReference type="Pfam" id="PF13374">
    <property type="entry name" value="TPR_10"/>
    <property type="match status" value="1"/>
</dbReference>
<feature type="region of interest" description="Disordered" evidence="3">
    <location>
        <begin position="791"/>
        <end position="810"/>
    </location>
</feature>
<feature type="active site" description="Proton acceptor" evidence="2">
    <location>
        <position position="661"/>
    </location>
</feature>
<feature type="active site" description="Nucleophile" evidence="2">
    <location>
        <position position="504"/>
    </location>
</feature>
<dbReference type="OrthoDB" id="1577640at2759"/>
<dbReference type="PANTHER" id="PTHR46082">
    <property type="entry name" value="ATP/GTP-BINDING PROTEIN-RELATED"/>
    <property type="match status" value="1"/>
</dbReference>
<organism evidence="5 6">
    <name type="scientific">Colletotrichum shisoi</name>
    <dbReference type="NCBI Taxonomy" id="2078593"/>
    <lineage>
        <taxon>Eukaryota</taxon>
        <taxon>Fungi</taxon>
        <taxon>Dikarya</taxon>
        <taxon>Ascomycota</taxon>
        <taxon>Pezizomycotina</taxon>
        <taxon>Sordariomycetes</taxon>
        <taxon>Hypocreomycetidae</taxon>
        <taxon>Glomerellales</taxon>
        <taxon>Glomerellaceae</taxon>
        <taxon>Colletotrichum</taxon>
        <taxon>Colletotrichum destructivum species complex</taxon>
    </lineage>
</organism>
<dbReference type="GO" id="GO:0043531">
    <property type="term" value="F:ADP binding"/>
    <property type="evidence" value="ECO:0007669"/>
    <property type="project" value="InterPro"/>
</dbReference>
<feature type="region of interest" description="Disordered" evidence="3">
    <location>
        <begin position="1116"/>
        <end position="1135"/>
    </location>
</feature>
<accession>A0A5Q4BHN2</accession>
<dbReference type="SMART" id="SM00028">
    <property type="entry name" value="TPR"/>
    <property type="match status" value="3"/>
</dbReference>
<dbReference type="PROSITE" id="PS51635">
    <property type="entry name" value="PNPLA"/>
    <property type="match status" value="1"/>
</dbReference>
<evidence type="ECO:0000259" key="4">
    <source>
        <dbReference type="PROSITE" id="PS51635"/>
    </source>
</evidence>
<feature type="short sequence motif" description="GXSXG" evidence="2">
    <location>
        <begin position="502"/>
        <end position="506"/>
    </location>
</feature>
<dbReference type="InterPro" id="IPR027417">
    <property type="entry name" value="P-loop_NTPase"/>
</dbReference>
<comment type="caution">
    <text evidence="5">The sequence shown here is derived from an EMBL/GenBank/DDBJ whole genome shotgun (WGS) entry which is preliminary data.</text>
</comment>
<dbReference type="GO" id="GO:0046486">
    <property type="term" value="P:glycerolipid metabolic process"/>
    <property type="evidence" value="ECO:0007669"/>
    <property type="project" value="UniProtKB-ARBA"/>
</dbReference>
<keyword evidence="2" id="KW-0442">Lipid degradation</keyword>
<dbReference type="SUPFAM" id="SSF52540">
    <property type="entry name" value="P-loop containing nucleoside triphosphate hydrolases"/>
    <property type="match status" value="1"/>
</dbReference>
<dbReference type="GO" id="GO:0016787">
    <property type="term" value="F:hydrolase activity"/>
    <property type="evidence" value="ECO:0007669"/>
    <property type="project" value="UniProtKB-UniRule"/>
</dbReference>
<dbReference type="GO" id="GO:0016042">
    <property type="term" value="P:lipid catabolic process"/>
    <property type="evidence" value="ECO:0007669"/>
    <property type="project" value="UniProtKB-UniRule"/>
</dbReference>
<reference evidence="5 6" key="1">
    <citation type="journal article" date="2019" name="Sci. Rep.">
        <title>Colletotrichum shisoi sp. nov., an anthracnose pathogen of Perilla frutescens in Japan: molecular phylogenetic, morphological and genomic evidence.</title>
        <authorList>
            <person name="Gan P."/>
            <person name="Tsushima A."/>
            <person name="Hiroyama R."/>
            <person name="Narusaka M."/>
            <person name="Takano Y."/>
            <person name="Narusaka Y."/>
            <person name="Kawaradani M."/>
            <person name="Damm U."/>
            <person name="Shirasu K."/>
        </authorList>
    </citation>
    <scope>NUCLEOTIDE SEQUENCE [LARGE SCALE GENOMIC DNA]</scope>
    <source>
        <strain evidence="5 6">PG-2018a</strain>
    </source>
</reference>
<evidence type="ECO:0000256" key="2">
    <source>
        <dbReference type="PROSITE-ProRule" id="PRU01161"/>
    </source>
</evidence>
<dbReference type="InterPro" id="IPR019734">
    <property type="entry name" value="TPR_rpt"/>
</dbReference>
<dbReference type="Gene3D" id="1.25.40.10">
    <property type="entry name" value="Tetratricopeptide repeat domain"/>
    <property type="match status" value="1"/>
</dbReference>